<dbReference type="OrthoDB" id="5126881at2759"/>
<proteinExistence type="predicted"/>
<dbReference type="GO" id="GO:0005739">
    <property type="term" value="C:mitochondrion"/>
    <property type="evidence" value="ECO:0007669"/>
    <property type="project" value="TreeGrafter"/>
</dbReference>
<evidence type="ECO:0000259" key="1">
    <source>
        <dbReference type="Pfam" id="PF00763"/>
    </source>
</evidence>
<keyword evidence="3" id="KW-1185">Reference proteome</keyword>
<dbReference type="GO" id="GO:0004477">
    <property type="term" value="F:methenyltetrahydrofolate cyclohydrolase activity"/>
    <property type="evidence" value="ECO:0007669"/>
    <property type="project" value="TreeGrafter"/>
</dbReference>
<dbReference type="InterPro" id="IPR046346">
    <property type="entry name" value="Aminoacid_DH-like_N_sf"/>
</dbReference>
<feature type="domain" description="Tetrahydrofolate dehydrogenase/cyclohydrolase catalytic" evidence="1">
    <location>
        <begin position="13"/>
        <end position="69"/>
    </location>
</feature>
<dbReference type="InterPro" id="IPR020630">
    <property type="entry name" value="THF_DH/CycHdrlase_cat_dom"/>
</dbReference>
<protein>
    <submittedName>
        <fullName evidence="2">THF_DHG_CYH domain-containing protein</fullName>
    </submittedName>
</protein>
<dbReference type="Proteomes" id="UP000887013">
    <property type="component" value="Unassembled WGS sequence"/>
</dbReference>
<dbReference type="GO" id="GO:0035999">
    <property type="term" value="P:tetrahydrofolate interconversion"/>
    <property type="evidence" value="ECO:0007669"/>
    <property type="project" value="TreeGrafter"/>
</dbReference>
<accession>A0A8X6QFQ7</accession>
<dbReference type="PANTHER" id="PTHR48099">
    <property type="entry name" value="C-1-TETRAHYDROFOLATE SYNTHASE, CYTOPLASMIC-RELATED"/>
    <property type="match status" value="1"/>
</dbReference>
<dbReference type="Pfam" id="PF00763">
    <property type="entry name" value="THF_DHG_CYH"/>
    <property type="match status" value="1"/>
</dbReference>
<dbReference type="AlphaFoldDB" id="A0A8X6QFQ7"/>
<organism evidence="2 3">
    <name type="scientific">Nephila pilipes</name>
    <name type="common">Giant wood spider</name>
    <name type="synonym">Nephila maculata</name>
    <dbReference type="NCBI Taxonomy" id="299642"/>
    <lineage>
        <taxon>Eukaryota</taxon>
        <taxon>Metazoa</taxon>
        <taxon>Ecdysozoa</taxon>
        <taxon>Arthropoda</taxon>
        <taxon>Chelicerata</taxon>
        <taxon>Arachnida</taxon>
        <taxon>Araneae</taxon>
        <taxon>Araneomorphae</taxon>
        <taxon>Entelegynae</taxon>
        <taxon>Araneoidea</taxon>
        <taxon>Nephilidae</taxon>
        <taxon>Nephila</taxon>
    </lineage>
</organism>
<dbReference type="GO" id="GO:0004487">
    <property type="term" value="F:methylenetetrahydrofolate dehydrogenase (NAD+) activity"/>
    <property type="evidence" value="ECO:0007669"/>
    <property type="project" value="TreeGrafter"/>
</dbReference>
<sequence length="85" mass="9353">MSFSSKKYASKIIDGKKIATQIQAEIKYDIQRWLARGNRGPHLSVLLVGDNPASAVYVSNKLKAAKQTGEYNQWLASQIASIGTK</sequence>
<dbReference type="SUPFAM" id="SSF53223">
    <property type="entry name" value="Aminoacid dehydrogenase-like, N-terminal domain"/>
    <property type="match status" value="1"/>
</dbReference>
<dbReference type="GO" id="GO:0004488">
    <property type="term" value="F:methylenetetrahydrofolate dehydrogenase (NADP+) activity"/>
    <property type="evidence" value="ECO:0007669"/>
    <property type="project" value="InterPro"/>
</dbReference>
<name>A0A8X6QFQ7_NEPPI</name>
<evidence type="ECO:0000313" key="3">
    <source>
        <dbReference type="Proteomes" id="UP000887013"/>
    </source>
</evidence>
<dbReference type="Gene3D" id="3.40.50.10860">
    <property type="entry name" value="Leucine Dehydrogenase, chain A, domain 1"/>
    <property type="match status" value="1"/>
</dbReference>
<comment type="caution">
    <text evidence="2">The sequence shown here is derived from an EMBL/GenBank/DDBJ whole genome shotgun (WGS) entry which is preliminary data.</text>
</comment>
<evidence type="ECO:0000313" key="2">
    <source>
        <dbReference type="EMBL" id="GFU24315.1"/>
    </source>
</evidence>
<dbReference type="PANTHER" id="PTHR48099:SF11">
    <property type="entry name" value="BIFUNCTIONAL METHYLENETETRAHYDROFOLATE DEHYDROGENASE_CYCLOHYDROLASE, MITOCHONDRIAL"/>
    <property type="match status" value="1"/>
</dbReference>
<dbReference type="EMBL" id="BMAW01032160">
    <property type="protein sequence ID" value="GFU24315.1"/>
    <property type="molecule type" value="Genomic_DNA"/>
</dbReference>
<gene>
    <name evidence="2" type="primary">AVEN_139668_1</name>
    <name evidence="2" type="ORF">NPIL_198841</name>
</gene>
<reference evidence="2" key="1">
    <citation type="submission" date="2020-08" db="EMBL/GenBank/DDBJ databases">
        <title>Multicomponent nature underlies the extraordinary mechanical properties of spider dragline silk.</title>
        <authorList>
            <person name="Kono N."/>
            <person name="Nakamura H."/>
            <person name="Mori M."/>
            <person name="Yoshida Y."/>
            <person name="Ohtoshi R."/>
            <person name="Malay A.D."/>
            <person name="Moran D.A.P."/>
            <person name="Tomita M."/>
            <person name="Numata K."/>
            <person name="Arakawa K."/>
        </authorList>
    </citation>
    <scope>NUCLEOTIDE SEQUENCE</scope>
</reference>